<reference evidence="3" key="1">
    <citation type="journal article" date="2019" name="Nat. Commun.">
        <title>The genome of broomcorn millet.</title>
        <authorList>
            <person name="Zou C."/>
            <person name="Miki D."/>
            <person name="Li D."/>
            <person name="Tang Q."/>
            <person name="Xiao L."/>
            <person name="Rajput S."/>
            <person name="Deng P."/>
            <person name="Jia W."/>
            <person name="Huang R."/>
            <person name="Zhang M."/>
            <person name="Sun Y."/>
            <person name="Hu J."/>
            <person name="Fu X."/>
            <person name="Schnable P.S."/>
            <person name="Li F."/>
            <person name="Zhang H."/>
            <person name="Feng B."/>
            <person name="Zhu X."/>
            <person name="Liu R."/>
            <person name="Schnable J.C."/>
            <person name="Zhu J.-K."/>
            <person name="Zhang H."/>
        </authorList>
    </citation>
    <scope>NUCLEOTIDE SEQUENCE [LARGE SCALE GENOMIC DNA]</scope>
</reference>
<sequence length="227" mass="24254">MRRGAGPTVGNRPRPSRPRLEAARRRPELAVEEGGRKRRSAARPRGTPRKVCRARARARADPAQIHGLHRRQSSAAIVVGPPSQPLPRRRRRAAVAALSSRPNRARIRAGEGGRRSGAAGLGGHGLHAAEQPGQRGSGHGRLEPGAGPCSADRREAPALLSGAARAGRRRGGRIPLQGREQRERAAARPHSPMPREGAGERQREARGRSRRREGGPGGLVAERDMGG</sequence>
<evidence type="ECO:0000313" key="3">
    <source>
        <dbReference type="Proteomes" id="UP000275267"/>
    </source>
</evidence>
<organism evidence="2 3">
    <name type="scientific">Panicum miliaceum</name>
    <name type="common">Proso millet</name>
    <name type="synonym">Broomcorn millet</name>
    <dbReference type="NCBI Taxonomy" id="4540"/>
    <lineage>
        <taxon>Eukaryota</taxon>
        <taxon>Viridiplantae</taxon>
        <taxon>Streptophyta</taxon>
        <taxon>Embryophyta</taxon>
        <taxon>Tracheophyta</taxon>
        <taxon>Spermatophyta</taxon>
        <taxon>Magnoliopsida</taxon>
        <taxon>Liliopsida</taxon>
        <taxon>Poales</taxon>
        <taxon>Poaceae</taxon>
        <taxon>PACMAD clade</taxon>
        <taxon>Panicoideae</taxon>
        <taxon>Panicodae</taxon>
        <taxon>Paniceae</taxon>
        <taxon>Panicinae</taxon>
        <taxon>Panicum</taxon>
        <taxon>Panicum sect. Panicum</taxon>
    </lineage>
</organism>
<feature type="compositionally biased region" description="Basic and acidic residues" evidence="1">
    <location>
        <begin position="18"/>
        <end position="35"/>
    </location>
</feature>
<evidence type="ECO:0000313" key="2">
    <source>
        <dbReference type="EMBL" id="RLN24118.1"/>
    </source>
</evidence>
<proteinExistence type="predicted"/>
<feature type="compositionally biased region" description="Basic residues" evidence="1">
    <location>
        <begin position="36"/>
        <end position="57"/>
    </location>
</feature>
<protein>
    <submittedName>
        <fullName evidence="2">Uncharacterized protein</fullName>
    </submittedName>
</protein>
<dbReference type="Proteomes" id="UP000275267">
    <property type="component" value="Unassembled WGS sequence"/>
</dbReference>
<feature type="compositionally biased region" description="Basic and acidic residues" evidence="1">
    <location>
        <begin position="197"/>
        <end position="207"/>
    </location>
</feature>
<gene>
    <name evidence="2" type="ORF">C2845_PM07G38570</name>
</gene>
<comment type="caution">
    <text evidence="2">The sequence shown here is derived from an EMBL/GenBank/DDBJ whole genome shotgun (WGS) entry which is preliminary data.</text>
</comment>
<dbReference type="AlphaFoldDB" id="A0A3L6SNA4"/>
<accession>A0A3L6SNA4</accession>
<dbReference type="EMBL" id="PQIB02000004">
    <property type="protein sequence ID" value="RLN24118.1"/>
    <property type="molecule type" value="Genomic_DNA"/>
</dbReference>
<feature type="region of interest" description="Disordered" evidence="1">
    <location>
        <begin position="1"/>
        <end position="227"/>
    </location>
</feature>
<evidence type="ECO:0000256" key="1">
    <source>
        <dbReference type="SAM" id="MobiDB-lite"/>
    </source>
</evidence>
<name>A0A3L6SNA4_PANMI</name>
<keyword evidence="3" id="KW-1185">Reference proteome</keyword>